<dbReference type="PRINTS" id="PR00095">
    <property type="entry name" value="ANTSNTHASEI"/>
</dbReference>
<reference evidence="18 19" key="1">
    <citation type="submission" date="2019-03" db="EMBL/GenBank/DDBJ databases">
        <title>The complete genome sequence of Swingsia samuiensis NBRC107927(T).</title>
        <authorList>
            <person name="Chua K.-O."/>
            <person name="Chan K.-G."/>
            <person name="See-Too W.-S."/>
        </authorList>
    </citation>
    <scope>NUCLEOTIDE SEQUENCE [LARGE SCALE GENOMIC DNA]</scope>
    <source>
        <strain evidence="18 19">AH83</strain>
    </source>
</reference>
<dbReference type="EMBL" id="CP038141">
    <property type="protein sequence ID" value="QDH17825.1"/>
    <property type="molecule type" value="Genomic_DNA"/>
</dbReference>
<evidence type="ECO:0000256" key="1">
    <source>
        <dbReference type="ARBA" id="ARBA00001946"/>
    </source>
</evidence>
<dbReference type="NCBIfam" id="TIGR00564">
    <property type="entry name" value="trpE_most"/>
    <property type="match status" value="1"/>
</dbReference>
<dbReference type="InterPro" id="IPR005256">
    <property type="entry name" value="Anth_synth_I_PabB"/>
</dbReference>
<dbReference type="GO" id="GO:0004049">
    <property type="term" value="F:anthranilate synthase activity"/>
    <property type="evidence" value="ECO:0007669"/>
    <property type="project" value="UniProtKB-EC"/>
</dbReference>
<dbReference type="InterPro" id="IPR005801">
    <property type="entry name" value="ADC_synthase"/>
</dbReference>
<protein>
    <recommendedName>
        <fullName evidence="6 15">Anthranilate synthase component 1</fullName>
        <ecNumber evidence="5 15">4.1.3.27</ecNumber>
    </recommendedName>
</protein>
<evidence type="ECO:0000313" key="19">
    <source>
        <dbReference type="Proteomes" id="UP000316313"/>
    </source>
</evidence>
<dbReference type="InterPro" id="IPR006805">
    <property type="entry name" value="Anth_synth_I_N"/>
</dbReference>
<evidence type="ECO:0000256" key="6">
    <source>
        <dbReference type="ARBA" id="ARBA00020653"/>
    </source>
</evidence>
<evidence type="ECO:0000313" key="18">
    <source>
        <dbReference type="EMBL" id="QDH17825.1"/>
    </source>
</evidence>
<dbReference type="RefSeq" id="WP_141462135.1">
    <property type="nucleotide sequence ID" value="NZ_CP038141.1"/>
</dbReference>
<comment type="cofactor">
    <cofactor evidence="1 15">
        <name>Mg(2+)</name>
        <dbReference type="ChEBI" id="CHEBI:18420"/>
    </cofactor>
</comment>
<feature type="domain" description="Chorismate-utilising enzyme C-terminal" evidence="16">
    <location>
        <begin position="199"/>
        <end position="452"/>
    </location>
</feature>
<evidence type="ECO:0000256" key="8">
    <source>
        <dbReference type="ARBA" id="ARBA00022723"/>
    </source>
</evidence>
<comment type="subunit">
    <text evidence="4 15">Heterotetramer consisting of two non-identical subunits: a beta subunit (TrpG) and a large alpha subunit (TrpE).</text>
</comment>
<dbReference type="SUPFAM" id="SSF56322">
    <property type="entry name" value="ADC synthase"/>
    <property type="match status" value="1"/>
</dbReference>
<sequence>MSIAYTVEAADLLTPVSAYLRLSKIADGPYKILLESVEGGAARGRYSVIALLPDLIWKSCNGQATLDGVHLDGKPLDTLEKIINDSQMDLPPHLPPMIGGVFGVLGYDMVRQMENLPNAPENDLDLPEGIMIRPKLFAVFDSVRDELTLAVPVRGETTHEQAQALLKQAKEALQAPLAEEKERLPPGTQLSPPISNITKEQFEKNILVAQEYIASGDAFQIVPSQRFSTEFPLSALSLYRSLRRINPAPFLFLMELDEYSLVGSSPEILVRLREGEITVRPLAGTRPRGDNKQHDLELEAELLADKKELSEHLMLIDLGRNDVGRASKLGTVNVPEQFVVERYSHVMHISSTVTGQVEDGKTAMDALVAAFPAGTLTGAPKIRAMEIIDELEPTRRGPYAGCVGYFAADGEMDTCIGLRMAVLKNGQMYVQAGCGVVADSNPESEFKETQDKAKALFKAAEVAIYQAAKASQNEL</sequence>
<keyword evidence="11 15" id="KW-0057">Aromatic amino acid biosynthesis</keyword>
<evidence type="ECO:0000256" key="3">
    <source>
        <dbReference type="ARBA" id="ARBA00009562"/>
    </source>
</evidence>
<dbReference type="GO" id="GO:0000162">
    <property type="term" value="P:L-tryptophan biosynthetic process"/>
    <property type="evidence" value="ECO:0007669"/>
    <property type="project" value="UniProtKB-UniPathway"/>
</dbReference>
<evidence type="ECO:0000256" key="14">
    <source>
        <dbReference type="ARBA" id="ARBA00047683"/>
    </source>
</evidence>
<evidence type="ECO:0000256" key="2">
    <source>
        <dbReference type="ARBA" id="ARBA00004873"/>
    </source>
</evidence>
<keyword evidence="12 15" id="KW-0456">Lyase</keyword>
<dbReference type="GO" id="GO:0046872">
    <property type="term" value="F:metal ion binding"/>
    <property type="evidence" value="ECO:0007669"/>
    <property type="project" value="UniProtKB-KW"/>
</dbReference>
<keyword evidence="10 15" id="KW-0460">Magnesium</keyword>
<name>A0A4Y6UP45_9PROT</name>
<dbReference type="PANTHER" id="PTHR11236">
    <property type="entry name" value="AMINOBENZOATE/ANTHRANILATE SYNTHASE"/>
    <property type="match status" value="1"/>
</dbReference>
<dbReference type="InterPro" id="IPR015890">
    <property type="entry name" value="Chorismate_C"/>
</dbReference>
<dbReference type="AlphaFoldDB" id="A0A4Y6UP45"/>
<accession>A0A4Y6UP45</accession>
<comment type="catalytic activity">
    <reaction evidence="14 15">
        <text>chorismate + L-glutamine = anthranilate + pyruvate + L-glutamate + H(+)</text>
        <dbReference type="Rhea" id="RHEA:21732"/>
        <dbReference type="ChEBI" id="CHEBI:15361"/>
        <dbReference type="ChEBI" id="CHEBI:15378"/>
        <dbReference type="ChEBI" id="CHEBI:16567"/>
        <dbReference type="ChEBI" id="CHEBI:29748"/>
        <dbReference type="ChEBI" id="CHEBI:29985"/>
        <dbReference type="ChEBI" id="CHEBI:58359"/>
        <dbReference type="EC" id="4.1.3.27"/>
    </reaction>
</comment>
<feature type="domain" description="Anthranilate synthase component I N-terminal" evidence="17">
    <location>
        <begin position="11"/>
        <end position="149"/>
    </location>
</feature>
<evidence type="ECO:0000259" key="17">
    <source>
        <dbReference type="Pfam" id="PF04715"/>
    </source>
</evidence>
<dbReference type="OrthoDB" id="9803598at2"/>
<evidence type="ECO:0000259" key="16">
    <source>
        <dbReference type="Pfam" id="PF00425"/>
    </source>
</evidence>
<keyword evidence="9 15" id="KW-0822">Tryptophan biosynthesis</keyword>
<comment type="similarity">
    <text evidence="3 15">Belongs to the anthranilate synthase component I family.</text>
</comment>
<evidence type="ECO:0000256" key="9">
    <source>
        <dbReference type="ARBA" id="ARBA00022822"/>
    </source>
</evidence>
<dbReference type="UniPathway" id="UPA00035">
    <property type="reaction ID" value="UER00040"/>
</dbReference>
<dbReference type="KEGG" id="ssam:E3D00_09790"/>
<keyword evidence="19" id="KW-1185">Reference proteome</keyword>
<evidence type="ECO:0000256" key="4">
    <source>
        <dbReference type="ARBA" id="ARBA00011575"/>
    </source>
</evidence>
<evidence type="ECO:0000256" key="10">
    <source>
        <dbReference type="ARBA" id="ARBA00022842"/>
    </source>
</evidence>
<dbReference type="PANTHER" id="PTHR11236:SF48">
    <property type="entry name" value="ISOCHORISMATE SYNTHASE MENF"/>
    <property type="match status" value="1"/>
</dbReference>
<evidence type="ECO:0000256" key="12">
    <source>
        <dbReference type="ARBA" id="ARBA00023239"/>
    </source>
</evidence>
<dbReference type="Pfam" id="PF00425">
    <property type="entry name" value="Chorismate_bind"/>
    <property type="match status" value="1"/>
</dbReference>
<dbReference type="InterPro" id="IPR019999">
    <property type="entry name" value="Anth_synth_I-like"/>
</dbReference>
<comment type="pathway">
    <text evidence="2 15">Amino-acid biosynthesis; L-tryptophan biosynthesis; L-tryptophan from chorismate: step 1/5.</text>
</comment>
<keyword evidence="7 15" id="KW-0028">Amino-acid biosynthesis</keyword>
<evidence type="ECO:0000256" key="11">
    <source>
        <dbReference type="ARBA" id="ARBA00023141"/>
    </source>
</evidence>
<dbReference type="Pfam" id="PF04715">
    <property type="entry name" value="Anth_synt_I_N"/>
    <property type="match status" value="1"/>
</dbReference>
<evidence type="ECO:0000256" key="5">
    <source>
        <dbReference type="ARBA" id="ARBA00012266"/>
    </source>
</evidence>
<evidence type="ECO:0000256" key="13">
    <source>
        <dbReference type="ARBA" id="ARBA00025634"/>
    </source>
</evidence>
<evidence type="ECO:0000256" key="7">
    <source>
        <dbReference type="ARBA" id="ARBA00022605"/>
    </source>
</evidence>
<dbReference type="Gene3D" id="3.60.120.10">
    <property type="entry name" value="Anthranilate synthase"/>
    <property type="match status" value="1"/>
</dbReference>
<evidence type="ECO:0000256" key="15">
    <source>
        <dbReference type="RuleBase" id="RU364045"/>
    </source>
</evidence>
<gene>
    <name evidence="15 18" type="primary">trpE</name>
    <name evidence="18" type="ORF">E3D00_09790</name>
</gene>
<organism evidence="18 19">
    <name type="scientific">Swingsia samuiensis</name>
    <dbReference type="NCBI Taxonomy" id="1293412"/>
    <lineage>
        <taxon>Bacteria</taxon>
        <taxon>Pseudomonadati</taxon>
        <taxon>Pseudomonadota</taxon>
        <taxon>Alphaproteobacteria</taxon>
        <taxon>Acetobacterales</taxon>
        <taxon>Acetobacteraceae</taxon>
        <taxon>Swingsia</taxon>
    </lineage>
</organism>
<dbReference type="EC" id="4.1.3.27" evidence="5 15"/>
<keyword evidence="8 15" id="KW-0479">Metal-binding</keyword>
<proteinExistence type="inferred from homology"/>
<comment type="function">
    <text evidence="13 15">Part of a heterotetrameric complex that catalyzes the two-step biosynthesis of anthranilate, an intermediate in the biosynthesis of L-tryptophan. In the first step, the glutamine-binding beta subunit (TrpG) of anthranilate synthase (AS) provides the glutamine amidotransferase activity which generates ammonia as a substrate that, along with chorismate, is used in the second step, catalyzed by the large alpha subunit of AS (TrpE) to produce anthranilate. In the absence of TrpG, TrpE can synthesize anthranilate directly from chorismate and high concentrations of ammonia.</text>
</comment>
<dbReference type="Proteomes" id="UP000316313">
    <property type="component" value="Chromosome"/>
</dbReference>